<name>A0A1Z4JLN4_LEPBY</name>
<keyword evidence="1 5" id="KW-0963">Cytoplasm</keyword>
<dbReference type="GO" id="GO:0005737">
    <property type="term" value="C:cytoplasm"/>
    <property type="evidence" value="ECO:0007669"/>
    <property type="project" value="UniProtKB-SubCell"/>
</dbReference>
<proteinExistence type="inferred from homology"/>
<dbReference type="InterPro" id="IPR003753">
    <property type="entry name" value="Exonuc_VII_L"/>
</dbReference>
<dbReference type="InterPro" id="IPR020579">
    <property type="entry name" value="Exonuc_VII_lsu_C"/>
</dbReference>
<accession>A0A1Z4JLN4</accession>
<evidence type="ECO:0000256" key="1">
    <source>
        <dbReference type="ARBA" id="ARBA00022490"/>
    </source>
</evidence>
<comment type="subcellular location">
    <subcellularLocation>
        <location evidence="5 6">Cytoplasm</location>
    </subcellularLocation>
</comment>
<dbReference type="CDD" id="cd04489">
    <property type="entry name" value="ExoVII_LU_OBF"/>
    <property type="match status" value="1"/>
</dbReference>
<dbReference type="GO" id="GO:0008855">
    <property type="term" value="F:exodeoxyribonuclease VII activity"/>
    <property type="evidence" value="ECO:0007669"/>
    <property type="project" value="UniProtKB-UniRule"/>
</dbReference>
<keyword evidence="3 5" id="KW-0378">Hydrolase</keyword>
<organism evidence="9 10">
    <name type="scientific">Leptolyngbya boryana NIES-2135</name>
    <dbReference type="NCBI Taxonomy" id="1973484"/>
    <lineage>
        <taxon>Bacteria</taxon>
        <taxon>Bacillati</taxon>
        <taxon>Cyanobacteriota</taxon>
        <taxon>Cyanophyceae</taxon>
        <taxon>Leptolyngbyales</taxon>
        <taxon>Leptolyngbyaceae</taxon>
        <taxon>Leptolyngbya group</taxon>
        <taxon>Leptolyngbya</taxon>
    </lineage>
</organism>
<evidence type="ECO:0000259" key="8">
    <source>
        <dbReference type="Pfam" id="PF13742"/>
    </source>
</evidence>
<evidence type="ECO:0000256" key="3">
    <source>
        <dbReference type="ARBA" id="ARBA00022801"/>
    </source>
</evidence>
<evidence type="ECO:0000256" key="6">
    <source>
        <dbReference type="RuleBase" id="RU004355"/>
    </source>
</evidence>
<evidence type="ECO:0000256" key="4">
    <source>
        <dbReference type="ARBA" id="ARBA00022839"/>
    </source>
</evidence>
<dbReference type="Proteomes" id="UP000217895">
    <property type="component" value="Chromosome"/>
</dbReference>
<dbReference type="Pfam" id="PF13742">
    <property type="entry name" value="tRNA_anti_2"/>
    <property type="match status" value="1"/>
</dbReference>
<evidence type="ECO:0000313" key="10">
    <source>
        <dbReference type="Proteomes" id="UP000217895"/>
    </source>
</evidence>
<protein>
    <recommendedName>
        <fullName evidence="5">Exodeoxyribonuclease 7 large subunit</fullName>
        <ecNumber evidence="5">3.1.11.6</ecNumber>
    </recommendedName>
    <alternativeName>
        <fullName evidence="5">Exodeoxyribonuclease VII large subunit</fullName>
        <shortName evidence="5">Exonuclease VII large subunit</shortName>
    </alternativeName>
</protein>
<feature type="domain" description="OB-fold nucleic acid binding" evidence="8">
    <location>
        <begin position="15"/>
        <end position="109"/>
    </location>
</feature>
<dbReference type="Pfam" id="PF02601">
    <property type="entry name" value="Exonuc_VII_L"/>
    <property type="match status" value="1"/>
</dbReference>
<keyword evidence="4 5" id="KW-0269">Exonuclease</keyword>
<dbReference type="PANTHER" id="PTHR30008:SF0">
    <property type="entry name" value="EXODEOXYRIBONUCLEASE 7 LARGE SUBUNIT"/>
    <property type="match status" value="1"/>
</dbReference>
<gene>
    <name evidence="5" type="primary">xseA</name>
    <name evidence="9" type="ORF">NIES2135_44040</name>
</gene>
<reference evidence="9 10" key="1">
    <citation type="submission" date="2017-06" db="EMBL/GenBank/DDBJ databases">
        <title>Genome sequencing of cyanobaciteial culture collection at National Institute for Environmental Studies (NIES).</title>
        <authorList>
            <person name="Hirose Y."/>
            <person name="Shimura Y."/>
            <person name="Fujisawa T."/>
            <person name="Nakamura Y."/>
            <person name="Kawachi M."/>
        </authorList>
    </citation>
    <scope>NUCLEOTIDE SEQUENCE [LARGE SCALE GENOMIC DNA]</scope>
    <source>
        <strain evidence="9 10">NIES-2135</strain>
    </source>
</reference>
<comment type="subunit">
    <text evidence="5">Heterooligomer composed of large and small subunits.</text>
</comment>
<dbReference type="GO" id="GO:0009318">
    <property type="term" value="C:exodeoxyribonuclease VII complex"/>
    <property type="evidence" value="ECO:0007669"/>
    <property type="project" value="UniProtKB-UniRule"/>
</dbReference>
<evidence type="ECO:0000313" key="9">
    <source>
        <dbReference type="EMBL" id="BAY57538.1"/>
    </source>
</evidence>
<evidence type="ECO:0000256" key="2">
    <source>
        <dbReference type="ARBA" id="ARBA00022722"/>
    </source>
</evidence>
<comment type="function">
    <text evidence="5">Bidirectionally degrades single-stranded DNA into large acid-insoluble oligonucleotides, which are then degraded further into small acid-soluble oligonucleotides.</text>
</comment>
<feature type="domain" description="Exonuclease VII large subunit C-terminal" evidence="7">
    <location>
        <begin position="134"/>
        <end position="312"/>
    </location>
</feature>
<comment type="similarity">
    <text evidence="5 6">Belongs to the XseA family.</text>
</comment>
<dbReference type="EMBL" id="AP018203">
    <property type="protein sequence ID" value="BAY57538.1"/>
    <property type="molecule type" value="Genomic_DNA"/>
</dbReference>
<dbReference type="HAMAP" id="MF_00378">
    <property type="entry name" value="Exonuc_7_L"/>
    <property type="match status" value="1"/>
</dbReference>
<dbReference type="NCBIfam" id="TIGR00237">
    <property type="entry name" value="xseA"/>
    <property type="match status" value="1"/>
</dbReference>
<dbReference type="EC" id="3.1.11.6" evidence="5"/>
<dbReference type="GO" id="GO:0006308">
    <property type="term" value="P:DNA catabolic process"/>
    <property type="evidence" value="ECO:0007669"/>
    <property type="project" value="UniProtKB-UniRule"/>
</dbReference>
<dbReference type="AlphaFoldDB" id="A0A1Z4JLN4"/>
<dbReference type="InterPro" id="IPR025824">
    <property type="entry name" value="OB-fold_nuc-bd_dom"/>
</dbReference>
<keyword evidence="10" id="KW-1185">Reference proteome</keyword>
<sequence>MTSKLPNLLVPDSALSVADLTAYIQSLIEQDDQLRQVWLTGEVSSATRYRSGLFFTLQDPAAKAVIQCVVWSSQLHKLTTIPAPGEQLIVLGRVHVQPHRGSYQLVVWQALPGGEGLRALRSRQLKDRLEAEGLFDVDRKRPIPSHPQTVAVVTSPQAAAWGDIQRTLKRRYPGLRVLFSPALVQGDQAPSAIVNAIRRVERDGRADVLILSRGGGAIEDMACFNDENVVRAIANCSIPVIAGIGHQRDESLADLAADVFAHTPTAAAEQAVPCLADLYEIHLERSEALSSAMARYMMIAQDRLVGLRDRMSRLKLDRALKQEMQVVSWLQQRLIHSTQRRFQSASQHCQMLQEKLTTLDPQAVLQRGYAVVRSAKGIVRSAKDVKIGDNLTIQLGQGEIEVYVNSVLNTSAQPNPEQL</sequence>
<evidence type="ECO:0000256" key="5">
    <source>
        <dbReference type="HAMAP-Rule" id="MF_00378"/>
    </source>
</evidence>
<dbReference type="GO" id="GO:0003676">
    <property type="term" value="F:nucleic acid binding"/>
    <property type="evidence" value="ECO:0007669"/>
    <property type="project" value="InterPro"/>
</dbReference>
<comment type="catalytic activity">
    <reaction evidence="5 6">
        <text>Exonucleolytic cleavage in either 5'- to 3'- or 3'- to 5'-direction to yield nucleoside 5'-phosphates.</text>
        <dbReference type="EC" id="3.1.11.6"/>
    </reaction>
</comment>
<dbReference type="PANTHER" id="PTHR30008">
    <property type="entry name" value="EXODEOXYRIBONUCLEASE 7 LARGE SUBUNIT"/>
    <property type="match status" value="1"/>
</dbReference>
<keyword evidence="2 5" id="KW-0540">Nuclease</keyword>
<evidence type="ECO:0000259" key="7">
    <source>
        <dbReference type="Pfam" id="PF02601"/>
    </source>
</evidence>